<dbReference type="RefSeq" id="WP_149069216.1">
    <property type="nucleotide sequence ID" value="NZ_VTHL01000001.1"/>
</dbReference>
<dbReference type="Pfam" id="PF00561">
    <property type="entry name" value="Abhydrolase_1"/>
    <property type="match status" value="1"/>
</dbReference>
<comment type="caution">
    <text evidence="2">The sequence shown here is derived from an EMBL/GenBank/DDBJ whole genome shotgun (WGS) entry which is preliminary data.</text>
</comment>
<dbReference type="InterPro" id="IPR000073">
    <property type="entry name" value="AB_hydrolase_1"/>
</dbReference>
<dbReference type="InterPro" id="IPR029058">
    <property type="entry name" value="AB_hydrolase_fold"/>
</dbReference>
<sequence>MKPSLLLLHGALASEKQLKPLARQLAAAFDVRTLSFSGHGGQPLEAGTFSMAGFADEILRFLDEQRWEAAHVFGYSMGGYAALVAATQAPARFRSITTLGTTFGWSPAMAAQATAFLDAGKMRAKVPQYAAHLEELHAPTSLPALLEATSALMRGLGDAPPLTQANLSTLKVPVQVLVGELDTTAGVDTSQQFASYLPQAAFEIIMNTPHPLEKVNPDLLASRVAQFAGQF</sequence>
<dbReference type="EMBL" id="VTHL01000001">
    <property type="protein sequence ID" value="TYZ14433.1"/>
    <property type="molecule type" value="Genomic_DNA"/>
</dbReference>
<dbReference type="InterPro" id="IPR050266">
    <property type="entry name" value="AB_hydrolase_sf"/>
</dbReference>
<name>A0A5D6VEM7_9BACT</name>
<dbReference type="SUPFAM" id="SSF53474">
    <property type="entry name" value="alpha/beta-Hydrolases"/>
    <property type="match status" value="1"/>
</dbReference>
<protein>
    <submittedName>
        <fullName evidence="2">Alpha/beta hydrolase</fullName>
    </submittedName>
</protein>
<accession>A0A5D6VEM7</accession>
<feature type="domain" description="AB hydrolase-1" evidence="1">
    <location>
        <begin position="3"/>
        <end position="112"/>
    </location>
</feature>
<dbReference type="Gene3D" id="3.40.50.1820">
    <property type="entry name" value="alpha/beta hydrolase"/>
    <property type="match status" value="1"/>
</dbReference>
<organism evidence="2 3">
    <name type="scientific">Hymenobacter lutimineralis</name>
    <dbReference type="NCBI Taxonomy" id="2606448"/>
    <lineage>
        <taxon>Bacteria</taxon>
        <taxon>Pseudomonadati</taxon>
        <taxon>Bacteroidota</taxon>
        <taxon>Cytophagia</taxon>
        <taxon>Cytophagales</taxon>
        <taxon>Hymenobacteraceae</taxon>
        <taxon>Hymenobacter</taxon>
    </lineage>
</organism>
<dbReference type="AlphaFoldDB" id="A0A5D6VEM7"/>
<evidence type="ECO:0000313" key="3">
    <source>
        <dbReference type="Proteomes" id="UP000322791"/>
    </source>
</evidence>
<proteinExistence type="predicted"/>
<keyword evidence="2" id="KW-0378">Hydrolase</keyword>
<dbReference type="GO" id="GO:0016020">
    <property type="term" value="C:membrane"/>
    <property type="evidence" value="ECO:0007669"/>
    <property type="project" value="TreeGrafter"/>
</dbReference>
<reference evidence="2 3" key="1">
    <citation type="submission" date="2019-08" db="EMBL/GenBank/DDBJ databases">
        <authorList>
            <person name="Seo M.-J."/>
        </authorList>
    </citation>
    <scope>NUCLEOTIDE SEQUENCE [LARGE SCALE GENOMIC DNA]</scope>
    <source>
        <strain evidence="2 3">KIGAM108</strain>
    </source>
</reference>
<keyword evidence="3" id="KW-1185">Reference proteome</keyword>
<evidence type="ECO:0000259" key="1">
    <source>
        <dbReference type="Pfam" id="PF00561"/>
    </source>
</evidence>
<dbReference type="GO" id="GO:0016787">
    <property type="term" value="F:hydrolase activity"/>
    <property type="evidence" value="ECO:0007669"/>
    <property type="project" value="UniProtKB-KW"/>
</dbReference>
<gene>
    <name evidence="2" type="ORF">FY528_01505</name>
</gene>
<dbReference type="Proteomes" id="UP000322791">
    <property type="component" value="Unassembled WGS sequence"/>
</dbReference>
<evidence type="ECO:0000313" key="2">
    <source>
        <dbReference type="EMBL" id="TYZ14433.1"/>
    </source>
</evidence>
<dbReference type="PANTHER" id="PTHR43798">
    <property type="entry name" value="MONOACYLGLYCEROL LIPASE"/>
    <property type="match status" value="1"/>
</dbReference>
<dbReference type="PANTHER" id="PTHR43798:SF33">
    <property type="entry name" value="HYDROLASE, PUTATIVE (AFU_ORTHOLOGUE AFUA_2G14860)-RELATED"/>
    <property type="match status" value="1"/>
</dbReference>